<evidence type="ECO:0000256" key="1">
    <source>
        <dbReference type="SAM" id="MobiDB-lite"/>
    </source>
</evidence>
<feature type="region of interest" description="Disordered" evidence="1">
    <location>
        <begin position="321"/>
        <end position="350"/>
    </location>
</feature>
<feature type="region of interest" description="Disordered" evidence="1">
    <location>
        <begin position="751"/>
        <end position="782"/>
    </location>
</feature>
<proteinExistence type="predicted"/>
<feature type="compositionally biased region" description="Low complexity" evidence="1">
    <location>
        <begin position="16"/>
        <end position="37"/>
    </location>
</feature>
<keyword evidence="4" id="KW-1185">Reference proteome</keyword>
<feature type="compositionally biased region" description="Polar residues" evidence="1">
    <location>
        <begin position="113"/>
        <end position="125"/>
    </location>
</feature>
<feature type="compositionally biased region" description="Low complexity" evidence="1">
    <location>
        <begin position="697"/>
        <end position="714"/>
    </location>
</feature>
<feature type="compositionally biased region" description="Low complexity" evidence="1">
    <location>
        <begin position="164"/>
        <end position="187"/>
    </location>
</feature>
<feature type="compositionally biased region" description="Basic and acidic residues" evidence="1">
    <location>
        <begin position="480"/>
        <end position="492"/>
    </location>
</feature>
<sequence length="892" mass="95744">MHAFLNRLRSQKADKTSIPFSQPSSSSSNQASTEQTTDAPPSQFDGVRKIHPNQDELLSTSSPEVSKGSTSELGMRVPSALARVANRKVTPTGVEETIRESSELQRPEEIPTETGSTRKQSSSLFSAVPFSGATGWSTFGRSQKENTAPLPEDRPAANARNGATVSRTSSQSRTTTTATRTPPTKSSGLSRSNSAKLSRNNSTKQQPASSSIEQSSYSRIPLVPSHDIHENIGPRRVEGEASPSTSQHTPSSPGGRPSSVFNTSADHPHEHTIDGTYPPRTTVPKNPEPAAASSLPFTFGRQPPARPLAEDAFTSEMGIVSSPETGAHQNSSRRSSANLVSKAATSGGNQWPSAVTEEILRLSLFPQAPSSNAQAFPLVETPTSEQAPPNTHFQPRTHLISDTSTISEDNTINEPHRVPSLISDTSNLAPSSSQGTGRGWTPDLPLRGMASFGSSGDELTNPRGGSSWTNPSDTGSRFEVSPRVRQASDERRRIRTGSGSSSGFKMLHRRASSDKPMGILKAKNQSLPAFGALEPITVFPVTTTSSQEFPKQGQGSQPAAGAAIPRTPTTSVIASDPSNPSGPPVVAVTAPTPRPSPARSRSASNRLTDLFVRDALRIPEGHAHASGIGVVGVETHSRRQSLKVTGKRKAGESEDEHEIVVNDERGHRPRFDSNAPSSYHRKRLKLSSNASEKDAAAARASRAASGSGAPSTGSFESSRPNTAGGGLRRPLSRNASALSVPISAIVTPRAPSVRHSFSGTSRRSDGYRYHDPLRNRNSRNQRRRKRETWADSWILDRDEMPVQTWLFLLGFILPLFWWAALFIPVRKGGKGKGPATDREAGADKSGSGLWVDQAQYDEELARLWRGRCLVAAIVSLFIYVPIIACAVVFSKR</sequence>
<feature type="compositionally biased region" description="Low complexity" evidence="1">
    <location>
        <begin position="584"/>
        <end position="604"/>
    </location>
</feature>
<dbReference type="Proteomes" id="UP000054097">
    <property type="component" value="Unassembled WGS sequence"/>
</dbReference>
<name>A0A0C3AXF2_SERVB</name>
<feature type="compositionally biased region" description="Basic residues" evidence="1">
    <location>
        <begin position="638"/>
        <end position="648"/>
    </location>
</feature>
<feature type="compositionally biased region" description="Polar residues" evidence="1">
    <location>
        <begin position="56"/>
        <end position="72"/>
    </location>
</feature>
<keyword evidence="2" id="KW-0472">Membrane</keyword>
<reference evidence="3 4" key="1">
    <citation type="submission" date="2014-04" db="EMBL/GenBank/DDBJ databases">
        <authorList>
            <consortium name="DOE Joint Genome Institute"/>
            <person name="Kuo A."/>
            <person name="Zuccaro A."/>
            <person name="Kohler A."/>
            <person name="Nagy L.G."/>
            <person name="Floudas D."/>
            <person name="Copeland A."/>
            <person name="Barry K.W."/>
            <person name="Cichocki N."/>
            <person name="Veneault-Fourrey C."/>
            <person name="LaButti K."/>
            <person name="Lindquist E.A."/>
            <person name="Lipzen A."/>
            <person name="Lundell T."/>
            <person name="Morin E."/>
            <person name="Murat C."/>
            <person name="Sun H."/>
            <person name="Tunlid A."/>
            <person name="Henrissat B."/>
            <person name="Grigoriev I.V."/>
            <person name="Hibbett D.S."/>
            <person name="Martin F."/>
            <person name="Nordberg H.P."/>
            <person name="Cantor M.N."/>
            <person name="Hua S.X."/>
        </authorList>
    </citation>
    <scope>NUCLEOTIDE SEQUENCE [LARGE SCALE GENOMIC DNA]</scope>
    <source>
        <strain evidence="3 4">MAFF 305830</strain>
    </source>
</reference>
<organism evidence="3 4">
    <name type="scientific">Serendipita vermifera MAFF 305830</name>
    <dbReference type="NCBI Taxonomy" id="933852"/>
    <lineage>
        <taxon>Eukaryota</taxon>
        <taxon>Fungi</taxon>
        <taxon>Dikarya</taxon>
        <taxon>Basidiomycota</taxon>
        <taxon>Agaricomycotina</taxon>
        <taxon>Agaricomycetes</taxon>
        <taxon>Sebacinales</taxon>
        <taxon>Serendipitaceae</taxon>
        <taxon>Serendipita</taxon>
    </lineage>
</organism>
<feature type="compositionally biased region" description="Low complexity" evidence="1">
    <location>
        <begin position="209"/>
        <end position="218"/>
    </location>
</feature>
<evidence type="ECO:0000256" key="2">
    <source>
        <dbReference type="SAM" id="Phobius"/>
    </source>
</evidence>
<feature type="compositionally biased region" description="Polar residues" evidence="1">
    <location>
        <begin position="422"/>
        <end position="435"/>
    </location>
</feature>
<keyword evidence="2" id="KW-1133">Transmembrane helix</keyword>
<feature type="compositionally biased region" description="Polar residues" evidence="1">
    <location>
        <begin position="322"/>
        <end position="350"/>
    </location>
</feature>
<feature type="compositionally biased region" description="Polar residues" evidence="1">
    <location>
        <begin position="188"/>
        <end position="208"/>
    </location>
</feature>
<feature type="transmembrane region" description="Helical" evidence="2">
    <location>
        <begin position="868"/>
        <end position="889"/>
    </location>
</feature>
<feature type="compositionally biased region" description="Basic and acidic residues" evidence="1">
    <location>
        <begin position="762"/>
        <end position="774"/>
    </location>
</feature>
<dbReference type="HOGENOM" id="CLU_323937_0_0_1"/>
<feature type="region of interest" description="Disordered" evidence="1">
    <location>
        <begin position="629"/>
        <end position="732"/>
    </location>
</feature>
<dbReference type="EMBL" id="KN824321">
    <property type="protein sequence ID" value="KIM24659.1"/>
    <property type="molecule type" value="Genomic_DNA"/>
</dbReference>
<accession>A0A0C3AXF2</accession>
<evidence type="ECO:0000313" key="3">
    <source>
        <dbReference type="EMBL" id="KIM24659.1"/>
    </source>
</evidence>
<feature type="region of interest" description="Disordered" evidence="1">
    <location>
        <begin position="236"/>
        <end position="306"/>
    </location>
</feature>
<gene>
    <name evidence="3" type="ORF">M408DRAFT_331637</name>
</gene>
<feature type="transmembrane region" description="Helical" evidence="2">
    <location>
        <begin position="805"/>
        <end position="823"/>
    </location>
</feature>
<feature type="compositionally biased region" description="Basic and acidic residues" evidence="1">
    <location>
        <begin position="96"/>
        <end position="109"/>
    </location>
</feature>
<evidence type="ECO:0000313" key="4">
    <source>
        <dbReference type="Proteomes" id="UP000054097"/>
    </source>
</evidence>
<feature type="compositionally biased region" description="Low complexity" evidence="1">
    <location>
        <begin position="552"/>
        <end position="563"/>
    </location>
</feature>
<feature type="compositionally biased region" description="Polar residues" evidence="1">
    <location>
        <begin position="567"/>
        <end position="579"/>
    </location>
</feature>
<protein>
    <submittedName>
        <fullName evidence="3">Uncharacterized protein</fullName>
    </submittedName>
</protein>
<dbReference type="OrthoDB" id="3266087at2759"/>
<feature type="compositionally biased region" description="Low complexity" evidence="1">
    <location>
        <begin position="242"/>
        <end position="253"/>
    </location>
</feature>
<feature type="region of interest" description="Disordered" evidence="1">
    <location>
        <begin position="544"/>
        <end position="605"/>
    </location>
</feature>
<feature type="compositionally biased region" description="Polar residues" evidence="1">
    <location>
        <begin position="452"/>
        <end position="475"/>
    </location>
</feature>
<feature type="compositionally biased region" description="Basic and acidic residues" evidence="1">
    <location>
        <begin position="658"/>
        <end position="671"/>
    </location>
</feature>
<reference evidence="4" key="2">
    <citation type="submission" date="2015-01" db="EMBL/GenBank/DDBJ databases">
        <title>Evolutionary Origins and Diversification of the Mycorrhizal Mutualists.</title>
        <authorList>
            <consortium name="DOE Joint Genome Institute"/>
            <consortium name="Mycorrhizal Genomics Consortium"/>
            <person name="Kohler A."/>
            <person name="Kuo A."/>
            <person name="Nagy L.G."/>
            <person name="Floudas D."/>
            <person name="Copeland A."/>
            <person name="Barry K.W."/>
            <person name="Cichocki N."/>
            <person name="Veneault-Fourrey C."/>
            <person name="LaButti K."/>
            <person name="Lindquist E.A."/>
            <person name="Lipzen A."/>
            <person name="Lundell T."/>
            <person name="Morin E."/>
            <person name="Murat C."/>
            <person name="Riley R."/>
            <person name="Ohm R."/>
            <person name="Sun H."/>
            <person name="Tunlid A."/>
            <person name="Henrissat B."/>
            <person name="Grigoriev I.V."/>
            <person name="Hibbett D.S."/>
            <person name="Martin F."/>
        </authorList>
    </citation>
    <scope>NUCLEOTIDE SEQUENCE [LARGE SCALE GENOMIC DNA]</scope>
    <source>
        <strain evidence="4">MAFF 305830</strain>
    </source>
</reference>
<dbReference type="AlphaFoldDB" id="A0A0C3AXF2"/>
<feature type="region of interest" description="Disordered" evidence="1">
    <location>
        <begin position="1"/>
        <end position="220"/>
    </location>
</feature>
<keyword evidence="2" id="KW-0812">Transmembrane</keyword>
<feature type="compositionally biased region" description="Polar residues" evidence="1">
    <location>
        <begin position="401"/>
        <end position="413"/>
    </location>
</feature>
<feature type="region of interest" description="Disordered" evidence="1">
    <location>
        <begin position="401"/>
        <end position="505"/>
    </location>
</feature>